<organism evidence="3 4">
    <name type="scientific">Kwoniella mangroviensis CBS 10435</name>
    <dbReference type="NCBI Taxonomy" id="1331196"/>
    <lineage>
        <taxon>Eukaryota</taxon>
        <taxon>Fungi</taxon>
        <taxon>Dikarya</taxon>
        <taxon>Basidiomycota</taxon>
        <taxon>Agaricomycotina</taxon>
        <taxon>Tremellomycetes</taxon>
        <taxon>Tremellales</taxon>
        <taxon>Cryptococcaceae</taxon>
        <taxon>Kwoniella</taxon>
    </lineage>
</organism>
<evidence type="ECO:0000256" key="2">
    <source>
        <dbReference type="SAM" id="SignalP"/>
    </source>
</evidence>
<dbReference type="Proteomes" id="UP000092583">
    <property type="component" value="Unassembled WGS sequence"/>
</dbReference>
<reference evidence="4" key="2">
    <citation type="submission" date="2013-12" db="EMBL/GenBank/DDBJ databases">
        <title>Evolution of pathogenesis and genome organization in the Tremellales.</title>
        <authorList>
            <person name="Cuomo C."/>
            <person name="Litvintseva A."/>
            <person name="Heitman J."/>
            <person name="Chen Y."/>
            <person name="Sun S."/>
            <person name="Springer D."/>
            <person name="Dromer F."/>
            <person name="Young S."/>
            <person name="Zeng Q."/>
            <person name="Chapman S."/>
            <person name="Gujja S."/>
            <person name="Saif S."/>
            <person name="Birren B."/>
        </authorList>
    </citation>
    <scope>NUCLEOTIDE SEQUENCE [LARGE SCALE GENOMIC DNA]</scope>
    <source>
        <strain evidence="4">CBS 10435</strain>
    </source>
</reference>
<feature type="chain" id="PRO_5008628922" evidence="2">
    <location>
        <begin position="17"/>
        <end position="273"/>
    </location>
</feature>
<evidence type="ECO:0000313" key="4">
    <source>
        <dbReference type="Proteomes" id="UP000092583"/>
    </source>
</evidence>
<feature type="compositionally biased region" description="Basic and acidic residues" evidence="1">
    <location>
        <begin position="114"/>
        <end position="124"/>
    </location>
</feature>
<sequence length="273" mass="29726">MRYLFALLPFISGALASPLPGEDTSAQPSWGFEIVTTTVPGSVGTVIATRTRWVSAEEASPTNEGTTATATSVVTSYSRQSQSTWATTPPSSESESEVTKASTTAKSTSTTTSDEPKPTEDKSSSTESEQPEATEFAPPANDKKNSAKVEQAAKDVQEAGVFALFESNAPIKFGVGPEEEKDIKDHFKWILLDEKVSDKEYHFTSTHIDETQSSDYEVTCTLKLDPAPAGRYAYLHALGYNPWYNYGDSDCIMEIKCDDWERDKADGCTAQPD</sequence>
<feature type="compositionally biased region" description="Basic and acidic residues" evidence="1">
    <location>
        <begin position="141"/>
        <end position="152"/>
    </location>
</feature>
<feature type="compositionally biased region" description="Low complexity" evidence="1">
    <location>
        <begin position="99"/>
        <end position="113"/>
    </location>
</feature>
<dbReference type="EMBL" id="KI669460">
    <property type="protein sequence ID" value="OCF59648.1"/>
    <property type="molecule type" value="Genomic_DNA"/>
</dbReference>
<proteinExistence type="predicted"/>
<name>A0A1B9IVU6_9TREE</name>
<gene>
    <name evidence="3" type="ORF">L486_02320</name>
</gene>
<feature type="region of interest" description="Disordered" evidence="1">
    <location>
        <begin position="55"/>
        <end position="152"/>
    </location>
</feature>
<protein>
    <submittedName>
        <fullName evidence="3">Uncharacterized protein</fullName>
    </submittedName>
</protein>
<evidence type="ECO:0000313" key="3">
    <source>
        <dbReference type="EMBL" id="OCF59648.1"/>
    </source>
</evidence>
<feature type="compositionally biased region" description="Polar residues" evidence="1">
    <location>
        <begin position="77"/>
        <end position="90"/>
    </location>
</feature>
<keyword evidence="4" id="KW-1185">Reference proteome</keyword>
<dbReference type="AlphaFoldDB" id="A0A1B9IVU6"/>
<feature type="compositionally biased region" description="Low complexity" evidence="1">
    <location>
        <begin position="66"/>
        <end position="76"/>
    </location>
</feature>
<keyword evidence="2" id="KW-0732">Signal</keyword>
<evidence type="ECO:0000256" key="1">
    <source>
        <dbReference type="SAM" id="MobiDB-lite"/>
    </source>
</evidence>
<accession>A0A1B9IVU6</accession>
<reference evidence="3 4" key="1">
    <citation type="submission" date="2013-07" db="EMBL/GenBank/DDBJ databases">
        <title>The Genome Sequence of Kwoniella mangroviensis CBS10435.</title>
        <authorList>
            <consortium name="The Broad Institute Genome Sequencing Platform"/>
            <person name="Cuomo C."/>
            <person name="Litvintseva A."/>
            <person name="Chen Y."/>
            <person name="Heitman J."/>
            <person name="Sun S."/>
            <person name="Springer D."/>
            <person name="Dromer F."/>
            <person name="Young S.K."/>
            <person name="Zeng Q."/>
            <person name="Gargeya S."/>
            <person name="Fitzgerald M."/>
            <person name="Abouelleil A."/>
            <person name="Alvarado L."/>
            <person name="Berlin A.M."/>
            <person name="Chapman S.B."/>
            <person name="Dewar J."/>
            <person name="Goldberg J."/>
            <person name="Griggs A."/>
            <person name="Gujja S."/>
            <person name="Hansen M."/>
            <person name="Howarth C."/>
            <person name="Imamovic A."/>
            <person name="Larimer J."/>
            <person name="McCowan C."/>
            <person name="Murphy C."/>
            <person name="Pearson M."/>
            <person name="Priest M."/>
            <person name="Roberts A."/>
            <person name="Saif S."/>
            <person name="Shea T."/>
            <person name="Sykes S."/>
            <person name="Wortman J."/>
            <person name="Nusbaum C."/>
            <person name="Birren B."/>
        </authorList>
    </citation>
    <scope>NUCLEOTIDE SEQUENCE [LARGE SCALE GENOMIC DNA]</scope>
    <source>
        <strain evidence="3 4">CBS 10435</strain>
    </source>
</reference>
<feature type="signal peptide" evidence="2">
    <location>
        <begin position="1"/>
        <end position="16"/>
    </location>
</feature>
<dbReference type="OrthoDB" id="10516564at2759"/>